<comment type="similarity">
    <text evidence="8">Belongs to the snail C2H2-type zinc-finger protein family.</text>
</comment>
<dbReference type="Gene3D" id="3.30.160.60">
    <property type="entry name" value="Classic Zinc Finger"/>
    <property type="match status" value="2"/>
</dbReference>
<dbReference type="FunFam" id="3.30.160.60:FF:000045">
    <property type="entry name" value="ZFP69 zinc finger protein B"/>
    <property type="match status" value="1"/>
</dbReference>
<evidence type="ECO:0000256" key="5">
    <source>
        <dbReference type="ARBA" id="ARBA00022833"/>
    </source>
</evidence>
<proteinExistence type="inferred from homology"/>
<dbReference type="PANTHER" id="PTHR24388:SF54">
    <property type="entry name" value="PROTEIN ESCARGOT"/>
    <property type="match status" value="1"/>
</dbReference>
<dbReference type="Proteomes" id="UP001286313">
    <property type="component" value="Unassembled WGS sequence"/>
</dbReference>
<dbReference type="EMBL" id="JAWQEG010000141">
    <property type="protein sequence ID" value="KAK3894143.1"/>
    <property type="molecule type" value="Genomic_DNA"/>
</dbReference>
<organism evidence="11 13">
    <name type="scientific">Petrolisthes cinctipes</name>
    <name type="common">Flat porcelain crab</name>
    <dbReference type="NCBI Taxonomy" id="88211"/>
    <lineage>
        <taxon>Eukaryota</taxon>
        <taxon>Metazoa</taxon>
        <taxon>Ecdysozoa</taxon>
        <taxon>Arthropoda</taxon>
        <taxon>Crustacea</taxon>
        <taxon>Multicrustacea</taxon>
        <taxon>Malacostraca</taxon>
        <taxon>Eumalacostraca</taxon>
        <taxon>Eucarida</taxon>
        <taxon>Decapoda</taxon>
        <taxon>Pleocyemata</taxon>
        <taxon>Anomura</taxon>
        <taxon>Galatheoidea</taxon>
        <taxon>Porcellanidae</taxon>
        <taxon>Petrolisthes</taxon>
    </lineage>
</organism>
<dbReference type="PROSITE" id="PS00028">
    <property type="entry name" value="ZINC_FINGER_C2H2_1"/>
    <property type="match status" value="1"/>
</dbReference>
<dbReference type="InterPro" id="IPR050527">
    <property type="entry name" value="Snail/Krueppel_Znf"/>
</dbReference>
<evidence type="ECO:0000256" key="7">
    <source>
        <dbReference type="ARBA" id="ARBA00023242"/>
    </source>
</evidence>
<dbReference type="SUPFAM" id="SSF57667">
    <property type="entry name" value="beta-beta-alpha zinc fingers"/>
    <property type="match status" value="1"/>
</dbReference>
<protein>
    <recommendedName>
        <fullName evidence="10">C2H2-type domain-containing protein</fullName>
    </recommendedName>
</protein>
<evidence type="ECO:0000256" key="9">
    <source>
        <dbReference type="PROSITE-ProRule" id="PRU00042"/>
    </source>
</evidence>
<dbReference type="InterPro" id="IPR013087">
    <property type="entry name" value="Znf_C2H2_type"/>
</dbReference>
<keyword evidence="6" id="KW-0238">DNA-binding</keyword>
<feature type="domain" description="C2H2-type" evidence="10">
    <location>
        <begin position="80"/>
        <end position="104"/>
    </location>
</feature>
<sequence length="111" mass="12390">MRKQDTMYEKYLADNPEYLWLELGRLSGSSLPGGAGAAAAPTSLLPPVSGLHSCQYCPRTFYLRSDLTRHVRIHTGEKPFNCPYCNHATARKSSLKKHLLSKHTPAITTNF</sequence>
<evidence type="ECO:0000313" key="11">
    <source>
        <dbReference type="EMBL" id="KAK3872630.1"/>
    </source>
</evidence>
<dbReference type="SMART" id="SM00355">
    <property type="entry name" value="ZnF_C2H2"/>
    <property type="match status" value="2"/>
</dbReference>
<comment type="caution">
    <text evidence="11">The sequence shown here is derived from an EMBL/GenBank/DDBJ whole genome shotgun (WGS) entry which is preliminary data.</text>
</comment>
<evidence type="ECO:0000256" key="8">
    <source>
        <dbReference type="ARBA" id="ARBA00037948"/>
    </source>
</evidence>
<accession>A0AAE1FFW8</accession>
<keyword evidence="2" id="KW-0479">Metal-binding</keyword>
<evidence type="ECO:0000259" key="10">
    <source>
        <dbReference type="PROSITE" id="PS50157"/>
    </source>
</evidence>
<evidence type="ECO:0000256" key="1">
    <source>
        <dbReference type="ARBA" id="ARBA00004123"/>
    </source>
</evidence>
<dbReference type="GO" id="GO:0000978">
    <property type="term" value="F:RNA polymerase II cis-regulatory region sequence-specific DNA binding"/>
    <property type="evidence" value="ECO:0007669"/>
    <property type="project" value="TreeGrafter"/>
</dbReference>
<keyword evidence="7" id="KW-0539">Nucleus</keyword>
<dbReference type="PANTHER" id="PTHR24388">
    <property type="entry name" value="ZINC FINGER PROTEIN"/>
    <property type="match status" value="1"/>
</dbReference>
<dbReference type="GO" id="GO:0008270">
    <property type="term" value="F:zinc ion binding"/>
    <property type="evidence" value="ECO:0007669"/>
    <property type="project" value="UniProtKB-KW"/>
</dbReference>
<feature type="domain" description="C2H2-type" evidence="10">
    <location>
        <begin position="52"/>
        <end position="79"/>
    </location>
</feature>
<keyword evidence="5" id="KW-0862">Zinc</keyword>
<dbReference type="Pfam" id="PF00096">
    <property type="entry name" value="zf-C2H2"/>
    <property type="match status" value="2"/>
</dbReference>
<dbReference type="InterPro" id="IPR036236">
    <property type="entry name" value="Znf_C2H2_sf"/>
</dbReference>
<keyword evidence="3" id="KW-0677">Repeat</keyword>
<dbReference type="EMBL" id="JAWQEG010002338">
    <property type="protein sequence ID" value="KAK3872630.1"/>
    <property type="molecule type" value="Genomic_DNA"/>
</dbReference>
<evidence type="ECO:0000256" key="2">
    <source>
        <dbReference type="ARBA" id="ARBA00022723"/>
    </source>
</evidence>
<dbReference type="GO" id="GO:0000981">
    <property type="term" value="F:DNA-binding transcription factor activity, RNA polymerase II-specific"/>
    <property type="evidence" value="ECO:0007669"/>
    <property type="project" value="TreeGrafter"/>
</dbReference>
<name>A0AAE1FFW8_PETCI</name>
<dbReference type="GO" id="GO:0005634">
    <property type="term" value="C:nucleus"/>
    <property type="evidence" value="ECO:0007669"/>
    <property type="project" value="UniProtKB-SubCell"/>
</dbReference>
<keyword evidence="4 9" id="KW-0863">Zinc-finger</keyword>
<gene>
    <name evidence="12" type="ORF">Pcinc_002084</name>
    <name evidence="11" type="ORF">Pcinc_022303</name>
</gene>
<evidence type="ECO:0000313" key="13">
    <source>
        <dbReference type="Proteomes" id="UP001286313"/>
    </source>
</evidence>
<dbReference type="FunFam" id="3.30.160.60:FF:000604">
    <property type="entry name" value="Histone H4 transcription factor-like Protein"/>
    <property type="match status" value="1"/>
</dbReference>
<comment type="subcellular location">
    <subcellularLocation>
        <location evidence="1">Nucleus</location>
    </subcellularLocation>
</comment>
<evidence type="ECO:0000256" key="4">
    <source>
        <dbReference type="ARBA" id="ARBA00022771"/>
    </source>
</evidence>
<dbReference type="AlphaFoldDB" id="A0AAE1FFW8"/>
<evidence type="ECO:0000256" key="6">
    <source>
        <dbReference type="ARBA" id="ARBA00023125"/>
    </source>
</evidence>
<keyword evidence="13" id="KW-1185">Reference proteome</keyword>
<evidence type="ECO:0000313" key="12">
    <source>
        <dbReference type="EMBL" id="KAK3894143.1"/>
    </source>
</evidence>
<dbReference type="PROSITE" id="PS50157">
    <property type="entry name" value="ZINC_FINGER_C2H2_2"/>
    <property type="match status" value="2"/>
</dbReference>
<reference evidence="11" key="1">
    <citation type="submission" date="2023-10" db="EMBL/GenBank/DDBJ databases">
        <title>Genome assemblies of two species of porcelain crab, Petrolisthes cinctipes and Petrolisthes manimaculis (Anomura: Porcellanidae).</title>
        <authorList>
            <person name="Angst P."/>
        </authorList>
    </citation>
    <scope>NUCLEOTIDE SEQUENCE</scope>
    <source>
        <strain evidence="11">PB745_01</strain>
        <tissue evidence="11">Gill</tissue>
    </source>
</reference>
<evidence type="ECO:0000256" key="3">
    <source>
        <dbReference type="ARBA" id="ARBA00022737"/>
    </source>
</evidence>